<dbReference type="AlphaFoldDB" id="A0AAV5GNX6"/>
<dbReference type="InterPro" id="IPR003103">
    <property type="entry name" value="BAG_domain"/>
</dbReference>
<dbReference type="SUPFAM" id="SSF63491">
    <property type="entry name" value="BAG domain"/>
    <property type="match status" value="1"/>
</dbReference>
<proteinExistence type="predicted"/>
<evidence type="ECO:0000313" key="5">
    <source>
        <dbReference type="EMBL" id="GJN91202.1"/>
    </source>
</evidence>
<dbReference type="EMBL" id="BQKY01000008">
    <property type="protein sequence ID" value="GJN91202.1"/>
    <property type="molecule type" value="Genomic_DNA"/>
</dbReference>
<evidence type="ECO:0008006" key="7">
    <source>
        <dbReference type="Google" id="ProtNLM"/>
    </source>
</evidence>
<protein>
    <recommendedName>
        <fullName evidence="7">BAG domain-containing protein</fullName>
    </recommendedName>
</protein>
<dbReference type="GO" id="GO:0016020">
    <property type="term" value="C:membrane"/>
    <property type="evidence" value="ECO:0007669"/>
    <property type="project" value="TreeGrafter"/>
</dbReference>
<evidence type="ECO:0000259" key="4">
    <source>
        <dbReference type="PROSITE" id="PS51035"/>
    </source>
</evidence>
<evidence type="ECO:0000256" key="2">
    <source>
        <dbReference type="SAM" id="MobiDB-lite"/>
    </source>
</evidence>
<feature type="region of interest" description="Disordered" evidence="2">
    <location>
        <begin position="224"/>
        <end position="243"/>
    </location>
</feature>
<keyword evidence="6" id="KW-1185">Reference proteome</keyword>
<dbReference type="SUPFAM" id="SSF54236">
    <property type="entry name" value="Ubiquitin-like"/>
    <property type="match status" value="1"/>
</dbReference>
<sequence length="434" mass="46226">MARTLARARRSLPTLAHLLEQTTAVVSNALQRARPPVDRSLAFVRDTATDLYAALEHSDHPAAQKLVQALSHPRVQALTNHVSGFASQNAPLLVTVLGVCVHLYLSHLSSQREQRRFQQHLDRFANSADMADYGLGTPAGPASTAAGRTGSGKSRDDHGLVEVQWGREKLRVPLPPPASPLSALRATLYNLTGVPPSHQKLIYSGAVLKDDLAPLSAYGLVDEDPSSASADADDQPSSGGAKKSFWDSWSFTGRAGRAGSASAKKLKKLVMLGSKDVSARVDDRLAQRKDLQDLAAADAAAAGGQGAGSSAGAAQPKEAETEDALRARIREIAGSKLDELEPQVKQVEAWLEQARAAEGGEGGDERPAPPQRTLLFLSEVLLQGLLKLDAIEIPGGYADARKERKEAVKRVQGVLDRVDAAKEGWKKLGLSLKA</sequence>
<dbReference type="SMART" id="SM00264">
    <property type="entry name" value="BAG"/>
    <property type="match status" value="1"/>
</dbReference>
<dbReference type="GO" id="GO:0051087">
    <property type="term" value="F:protein-folding chaperone binding"/>
    <property type="evidence" value="ECO:0007669"/>
    <property type="project" value="InterPro"/>
</dbReference>
<evidence type="ECO:0000259" key="3">
    <source>
        <dbReference type="PROSITE" id="PS50053"/>
    </source>
</evidence>
<dbReference type="GO" id="GO:0000774">
    <property type="term" value="F:adenyl-nucleotide exchange factor activity"/>
    <property type="evidence" value="ECO:0007669"/>
    <property type="project" value="TreeGrafter"/>
</dbReference>
<name>A0AAV5GNX6_9BASI</name>
<feature type="region of interest" description="Disordered" evidence="2">
    <location>
        <begin position="303"/>
        <end position="322"/>
    </location>
</feature>
<organism evidence="5 6">
    <name type="scientific">Rhodotorula paludigena</name>
    <dbReference type="NCBI Taxonomy" id="86838"/>
    <lineage>
        <taxon>Eukaryota</taxon>
        <taxon>Fungi</taxon>
        <taxon>Dikarya</taxon>
        <taxon>Basidiomycota</taxon>
        <taxon>Pucciniomycotina</taxon>
        <taxon>Microbotryomycetes</taxon>
        <taxon>Sporidiobolales</taxon>
        <taxon>Sporidiobolaceae</taxon>
        <taxon>Rhodotorula</taxon>
    </lineage>
</organism>
<evidence type="ECO:0000313" key="6">
    <source>
        <dbReference type="Proteomes" id="UP001342314"/>
    </source>
</evidence>
<dbReference type="GO" id="GO:0050821">
    <property type="term" value="P:protein stabilization"/>
    <property type="evidence" value="ECO:0007669"/>
    <property type="project" value="TreeGrafter"/>
</dbReference>
<dbReference type="InterPro" id="IPR039773">
    <property type="entry name" value="BAG_chaperone_regulator"/>
</dbReference>
<accession>A0AAV5GNX6</accession>
<dbReference type="Pfam" id="PF00240">
    <property type="entry name" value="ubiquitin"/>
    <property type="match status" value="1"/>
</dbReference>
<dbReference type="Proteomes" id="UP001342314">
    <property type="component" value="Unassembled WGS sequence"/>
</dbReference>
<gene>
    <name evidence="5" type="ORF">Rhopal_004220-T1</name>
</gene>
<comment type="caution">
    <text evidence="5">The sequence shown here is derived from an EMBL/GenBank/DDBJ whole genome shotgun (WGS) entry which is preliminary data.</text>
</comment>
<evidence type="ECO:0000256" key="1">
    <source>
        <dbReference type="ARBA" id="ARBA00023186"/>
    </source>
</evidence>
<dbReference type="GO" id="GO:0005829">
    <property type="term" value="C:cytosol"/>
    <property type="evidence" value="ECO:0007669"/>
    <property type="project" value="TreeGrafter"/>
</dbReference>
<dbReference type="Pfam" id="PF02179">
    <property type="entry name" value="BAG"/>
    <property type="match status" value="1"/>
</dbReference>
<dbReference type="PROSITE" id="PS51035">
    <property type="entry name" value="BAG"/>
    <property type="match status" value="1"/>
</dbReference>
<dbReference type="InterPro" id="IPR000626">
    <property type="entry name" value="Ubiquitin-like_dom"/>
</dbReference>
<dbReference type="PANTHER" id="PTHR12329">
    <property type="entry name" value="BCL2-ASSOCIATED ATHANOGENE"/>
    <property type="match status" value="1"/>
</dbReference>
<feature type="domain" description="Ubiquitin-like" evidence="3">
    <location>
        <begin position="177"/>
        <end position="224"/>
    </location>
</feature>
<dbReference type="PANTHER" id="PTHR12329:SF16">
    <property type="entry name" value="BAG FAMILY MOLECULAR CHAPERONE REGULATOR 1"/>
    <property type="match status" value="1"/>
</dbReference>
<feature type="region of interest" description="Disordered" evidence="2">
    <location>
        <begin position="135"/>
        <end position="157"/>
    </location>
</feature>
<feature type="compositionally biased region" description="Low complexity" evidence="2">
    <location>
        <begin position="135"/>
        <end position="152"/>
    </location>
</feature>
<keyword evidence="1" id="KW-0143">Chaperone</keyword>
<dbReference type="Gene3D" id="3.10.20.90">
    <property type="entry name" value="Phosphatidylinositol 3-kinase Catalytic Subunit, Chain A, domain 1"/>
    <property type="match status" value="1"/>
</dbReference>
<dbReference type="InterPro" id="IPR036533">
    <property type="entry name" value="BAG_dom_sf"/>
</dbReference>
<reference evidence="5 6" key="1">
    <citation type="submission" date="2021-12" db="EMBL/GenBank/DDBJ databases">
        <title>High titer production of polyol ester of fatty acids by Rhodotorula paludigena BS15 towards product separation-free biomass refinery.</title>
        <authorList>
            <person name="Mano J."/>
            <person name="Ono H."/>
            <person name="Tanaka T."/>
            <person name="Naito K."/>
            <person name="Sushida H."/>
            <person name="Ike M."/>
            <person name="Tokuyasu K."/>
            <person name="Kitaoka M."/>
        </authorList>
    </citation>
    <scope>NUCLEOTIDE SEQUENCE [LARGE SCALE GENOMIC DNA]</scope>
    <source>
        <strain evidence="5 6">BS15</strain>
    </source>
</reference>
<feature type="domain" description="BAG" evidence="4">
    <location>
        <begin position="377"/>
        <end position="422"/>
    </location>
</feature>
<dbReference type="PROSITE" id="PS50053">
    <property type="entry name" value="UBIQUITIN_2"/>
    <property type="match status" value="1"/>
</dbReference>
<dbReference type="InterPro" id="IPR029071">
    <property type="entry name" value="Ubiquitin-like_domsf"/>
</dbReference>
<dbReference type="GO" id="GO:0005634">
    <property type="term" value="C:nucleus"/>
    <property type="evidence" value="ECO:0007669"/>
    <property type="project" value="TreeGrafter"/>
</dbReference>
<feature type="compositionally biased region" description="Low complexity" evidence="2">
    <location>
        <begin position="226"/>
        <end position="241"/>
    </location>
</feature>
<dbReference type="Gene3D" id="1.20.58.120">
    <property type="entry name" value="BAG domain"/>
    <property type="match status" value="1"/>
</dbReference>